<feature type="transmembrane region" description="Helical" evidence="7">
    <location>
        <begin position="254"/>
        <end position="278"/>
    </location>
</feature>
<dbReference type="PANTHER" id="PTHR34184">
    <property type="entry name" value="UPF0718 PROTEIN YCGR"/>
    <property type="match status" value="1"/>
</dbReference>
<dbReference type="InterPro" id="IPR005524">
    <property type="entry name" value="DUF318"/>
</dbReference>
<evidence type="ECO:0000313" key="8">
    <source>
        <dbReference type="EMBL" id="ALC15502.1"/>
    </source>
</evidence>
<dbReference type="Pfam" id="PF03773">
    <property type="entry name" value="ArsP_1"/>
    <property type="match status" value="1"/>
</dbReference>
<dbReference type="RefSeq" id="WP_053549702.1">
    <property type="nucleotide sequence ID" value="NZ_CP010802.1"/>
</dbReference>
<keyword evidence="9" id="KW-1185">Reference proteome</keyword>
<evidence type="ECO:0000256" key="4">
    <source>
        <dbReference type="ARBA" id="ARBA00022692"/>
    </source>
</evidence>
<comment type="subcellular location">
    <subcellularLocation>
        <location evidence="1">Cell membrane</location>
        <topology evidence="1">Multi-pass membrane protein</topology>
    </subcellularLocation>
</comment>
<proteinExistence type="inferred from homology"/>
<accession>A0A0M4CYN7</accession>
<feature type="transmembrane region" description="Helical" evidence="7">
    <location>
        <begin position="285"/>
        <end position="305"/>
    </location>
</feature>
<dbReference type="STRING" id="1603606.DSOUD_0714"/>
<dbReference type="AlphaFoldDB" id="A0A0M4CYN7"/>
<evidence type="ECO:0000256" key="3">
    <source>
        <dbReference type="ARBA" id="ARBA00022475"/>
    </source>
</evidence>
<dbReference type="GO" id="GO:0005886">
    <property type="term" value="C:plasma membrane"/>
    <property type="evidence" value="ECO:0007669"/>
    <property type="project" value="UniProtKB-SubCell"/>
</dbReference>
<gene>
    <name evidence="8" type="ORF">DSOUD_0714</name>
</gene>
<feature type="transmembrane region" description="Helical" evidence="7">
    <location>
        <begin position="191"/>
        <end position="211"/>
    </location>
</feature>
<sequence length="355" mass="36354">MLFELVGKILLECWGLLVEAAPYVLFGFLAAGLLKALLPVEMVARHLGSRSVASVLKASLFGIPLPLCSCGVIPAAIGLRRQGASKGASAAFLVSTPETGVDSIAITWALLDPIMTVVRPLAAFVTATVTGLLINVLPDEEEAPAAPQAPGCGCSGSACGETPAPSPSLRKRLADGLGYAFGELLGDIGKWLLLGILLAGIIAALVPAAFFARHLGGEYTSLFLMLLAGVPMYICASASTPIAAALVLKGLSPGAALVFLLAGPATNAATLAVVARFWGRKITAVYLASIALCSLVSGYLVNRLYAATGADITTWVHHGAEAGSSPWAALPAVLLLILIGRNFLPRPSGKSCGDC</sequence>
<dbReference type="Proteomes" id="UP000057158">
    <property type="component" value="Chromosome"/>
</dbReference>
<evidence type="ECO:0000256" key="7">
    <source>
        <dbReference type="SAM" id="Phobius"/>
    </source>
</evidence>
<evidence type="ECO:0000313" key="9">
    <source>
        <dbReference type="Proteomes" id="UP000057158"/>
    </source>
</evidence>
<dbReference type="PANTHER" id="PTHR34184:SF4">
    <property type="entry name" value="UPF0718 PROTEIN YCGR"/>
    <property type="match status" value="1"/>
</dbReference>
<keyword evidence="3" id="KW-1003">Cell membrane</keyword>
<dbReference type="EMBL" id="CP010802">
    <property type="protein sequence ID" value="ALC15502.1"/>
    <property type="molecule type" value="Genomic_DNA"/>
</dbReference>
<dbReference type="NCBIfam" id="NF033936">
    <property type="entry name" value="CuZnOut_SO0444"/>
    <property type="match status" value="1"/>
</dbReference>
<evidence type="ECO:0000256" key="5">
    <source>
        <dbReference type="ARBA" id="ARBA00022989"/>
    </source>
</evidence>
<dbReference type="PATRIC" id="fig|1603606.3.peg.780"/>
<protein>
    <submittedName>
        <fullName evidence="8">Permease</fullName>
    </submittedName>
</protein>
<keyword evidence="6 7" id="KW-0472">Membrane</keyword>
<dbReference type="KEGG" id="des:DSOUD_0714"/>
<comment type="similarity">
    <text evidence="2">Belongs to the UPF0718 family.</text>
</comment>
<feature type="transmembrane region" description="Helical" evidence="7">
    <location>
        <begin position="58"/>
        <end position="77"/>
    </location>
</feature>
<evidence type="ECO:0000256" key="1">
    <source>
        <dbReference type="ARBA" id="ARBA00004651"/>
    </source>
</evidence>
<feature type="transmembrane region" description="Helical" evidence="7">
    <location>
        <begin position="20"/>
        <end position="38"/>
    </location>
</feature>
<dbReference type="InterPro" id="IPR052923">
    <property type="entry name" value="UPF0718"/>
</dbReference>
<feature type="transmembrane region" description="Helical" evidence="7">
    <location>
        <begin position="325"/>
        <end position="344"/>
    </location>
</feature>
<evidence type="ECO:0000256" key="6">
    <source>
        <dbReference type="ARBA" id="ARBA00023136"/>
    </source>
</evidence>
<name>A0A0M4CYN7_9BACT</name>
<organism evidence="8 9">
    <name type="scientific">Desulfuromonas soudanensis</name>
    <dbReference type="NCBI Taxonomy" id="1603606"/>
    <lineage>
        <taxon>Bacteria</taxon>
        <taxon>Pseudomonadati</taxon>
        <taxon>Thermodesulfobacteriota</taxon>
        <taxon>Desulfuromonadia</taxon>
        <taxon>Desulfuromonadales</taxon>
        <taxon>Desulfuromonadaceae</taxon>
        <taxon>Desulfuromonas</taxon>
    </lineage>
</organism>
<dbReference type="OrthoDB" id="9777774at2"/>
<keyword evidence="5 7" id="KW-1133">Transmembrane helix</keyword>
<keyword evidence="4 7" id="KW-0812">Transmembrane</keyword>
<evidence type="ECO:0000256" key="2">
    <source>
        <dbReference type="ARBA" id="ARBA00006386"/>
    </source>
</evidence>
<reference evidence="8 9" key="1">
    <citation type="submission" date="2015-07" db="EMBL/GenBank/DDBJ databases">
        <title>Isolation and Genomic Characterization of a Novel Halophilic Metal-Reducing Deltaproteobacterium from the Deep Subsurface.</title>
        <authorList>
            <person name="Badalamenti J.P."/>
            <person name="Summers Z.M."/>
            <person name="Gralnick J.A."/>
            <person name="Bond D.R."/>
        </authorList>
    </citation>
    <scope>NUCLEOTIDE SEQUENCE [LARGE SCALE GENOMIC DNA]</scope>
    <source>
        <strain evidence="8 9">WTL</strain>
    </source>
</reference>
<feature type="transmembrane region" description="Helical" evidence="7">
    <location>
        <begin position="223"/>
        <end position="248"/>
    </location>
</feature>